<dbReference type="SUPFAM" id="SSF109604">
    <property type="entry name" value="HD-domain/PDEase-like"/>
    <property type="match status" value="1"/>
</dbReference>
<dbReference type="Pfam" id="PF01966">
    <property type="entry name" value="HD"/>
    <property type="match status" value="1"/>
</dbReference>
<organism evidence="3 4">
    <name type="scientific">Candidatus Termititenax persephonae</name>
    <dbReference type="NCBI Taxonomy" id="2218525"/>
    <lineage>
        <taxon>Bacteria</taxon>
        <taxon>Bacillati</taxon>
        <taxon>Candidatus Margulisiibacteriota</taxon>
        <taxon>Candidatus Termititenacia</taxon>
        <taxon>Candidatus Termititenacales</taxon>
        <taxon>Candidatus Termititenacaceae</taxon>
        <taxon>Candidatus Termititenax</taxon>
    </lineage>
</organism>
<dbReference type="InterPro" id="IPR004365">
    <property type="entry name" value="NA-bd_OB_tRNA"/>
</dbReference>
<dbReference type="GO" id="GO:0016787">
    <property type="term" value="F:hydrolase activity"/>
    <property type="evidence" value="ECO:0007669"/>
    <property type="project" value="UniProtKB-KW"/>
</dbReference>
<dbReference type="Gene3D" id="1.10.3210.10">
    <property type="entry name" value="Hypothetical protein af1432"/>
    <property type="match status" value="1"/>
</dbReference>
<dbReference type="AlphaFoldDB" id="A0A388TIQ0"/>
<dbReference type="PANTHER" id="PTHR37294">
    <property type="entry name" value="3'-5' EXORIBONUCLEASE YHAM"/>
    <property type="match status" value="1"/>
</dbReference>
<dbReference type="CDD" id="cd04492">
    <property type="entry name" value="YhaM_OBF_like"/>
    <property type="match status" value="1"/>
</dbReference>
<dbReference type="PROSITE" id="PS51831">
    <property type="entry name" value="HD"/>
    <property type="match status" value="1"/>
</dbReference>
<dbReference type="Gene3D" id="2.40.50.140">
    <property type="entry name" value="Nucleic acid-binding proteins"/>
    <property type="match status" value="1"/>
</dbReference>
<reference evidence="3 4" key="1">
    <citation type="journal article" date="2019" name="ISME J.">
        <title>Genome analyses of uncultured TG2/ZB3 bacteria in 'Margulisbacteria' specifically attached to ectosymbiotic spirochetes of protists in the termite gut.</title>
        <authorList>
            <person name="Utami Y.D."/>
            <person name="Kuwahara H."/>
            <person name="Igai K."/>
            <person name="Murakami T."/>
            <person name="Sugaya K."/>
            <person name="Morikawa T."/>
            <person name="Nagura Y."/>
            <person name="Yuki M."/>
            <person name="Deevong P."/>
            <person name="Inoue T."/>
            <person name="Kihara K."/>
            <person name="Lo N."/>
            <person name="Yamada A."/>
            <person name="Ohkuma M."/>
            <person name="Hongoh Y."/>
        </authorList>
    </citation>
    <scope>NUCLEOTIDE SEQUENCE [LARGE SCALE GENOMIC DNA]</scope>
    <source>
        <strain evidence="3">NkOx7-02</strain>
    </source>
</reference>
<keyword evidence="4" id="KW-1185">Reference proteome</keyword>
<evidence type="ECO:0000313" key="4">
    <source>
        <dbReference type="Proteomes" id="UP000275925"/>
    </source>
</evidence>
<evidence type="ECO:0000259" key="2">
    <source>
        <dbReference type="PROSITE" id="PS51831"/>
    </source>
</evidence>
<dbReference type="InterPro" id="IPR006675">
    <property type="entry name" value="HDIG_dom"/>
</dbReference>
<proteinExistence type="predicted"/>
<feature type="domain" description="HD" evidence="2">
    <location>
        <begin position="162"/>
        <end position="282"/>
    </location>
</feature>
<dbReference type="GO" id="GO:0031125">
    <property type="term" value="P:rRNA 3'-end processing"/>
    <property type="evidence" value="ECO:0007669"/>
    <property type="project" value="TreeGrafter"/>
</dbReference>
<keyword evidence="1" id="KW-0378">Hydrolase</keyword>
<protein>
    <submittedName>
        <fullName evidence="3">3'-5' exoribonuclease YhaM super family</fullName>
    </submittedName>
</protein>
<evidence type="ECO:0000313" key="3">
    <source>
        <dbReference type="EMBL" id="GBR76823.1"/>
    </source>
</evidence>
<comment type="caution">
    <text evidence="3">The sequence shown here is derived from an EMBL/GenBank/DDBJ whole genome shotgun (WGS) entry which is preliminary data.</text>
</comment>
<name>A0A388TIQ0_9BACT</name>
<dbReference type="Proteomes" id="UP000275925">
    <property type="component" value="Unassembled WGS sequence"/>
</dbReference>
<dbReference type="InterPro" id="IPR003607">
    <property type="entry name" value="HD/PDEase_dom"/>
</dbReference>
<gene>
    <name evidence="3" type="primary">yhaM</name>
    <name evidence="3" type="ORF">NO2_1313</name>
</gene>
<dbReference type="PANTHER" id="PTHR37294:SF1">
    <property type="entry name" value="3'-5' EXORIBONUCLEASE YHAM"/>
    <property type="match status" value="1"/>
</dbReference>
<dbReference type="Pfam" id="PF01336">
    <property type="entry name" value="tRNA_anti-codon"/>
    <property type="match status" value="1"/>
</dbReference>
<dbReference type="InterPro" id="IPR006674">
    <property type="entry name" value="HD_domain"/>
</dbReference>
<dbReference type="SMART" id="SM00471">
    <property type="entry name" value="HDc"/>
    <property type="match status" value="1"/>
</dbReference>
<evidence type="ECO:0000256" key="1">
    <source>
        <dbReference type="ARBA" id="ARBA00022801"/>
    </source>
</evidence>
<dbReference type="CDD" id="cd00077">
    <property type="entry name" value="HDc"/>
    <property type="match status" value="1"/>
</dbReference>
<dbReference type="EMBL" id="BGZO01000052">
    <property type="protein sequence ID" value="GBR76823.1"/>
    <property type="molecule type" value="Genomic_DNA"/>
</dbReference>
<dbReference type="SUPFAM" id="SSF50249">
    <property type="entry name" value="Nucleic acid-binding proteins"/>
    <property type="match status" value="1"/>
</dbReference>
<sequence>MTKPMLKDLKQNETTDTFLVVAKRQERTTKNGEPYLNVRLADASGELEANIWKEYAGLFPQIQENAVVKVRGVLSEYKGKRQFNVSQVRLATADEYDLGDFIRRSRLDPAQTLRRVRDALASLQNPDLKGLADLFLSDEKFMADFVKAPAAQSVHSACLGGLLEHTAAVLDLAALVAEKYPLDRDLLLLGAFLHDIGKTKELDYAKMAFGYTDAGNLVGHISLGLEILQEKIRQLPGFPAQKKMLLEHLILAHHGQLEFGSPRAPLTKEAVALNLIDNIDAKLVGFDEFVEKNPPDGNWTAKAFMFDNRSLYVGSQK</sequence>
<dbReference type="InterPro" id="IPR050798">
    <property type="entry name" value="YhaM_exoribonuc/phosphodiest"/>
</dbReference>
<dbReference type="GO" id="GO:0003676">
    <property type="term" value="F:nucleic acid binding"/>
    <property type="evidence" value="ECO:0007669"/>
    <property type="project" value="InterPro"/>
</dbReference>
<dbReference type="NCBIfam" id="TIGR00277">
    <property type="entry name" value="HDIG"/>
    <property type="match status" value="1"/>
</dbReference>
<dbReference type="InterPro" id="IPR012340">
    <property type="entry name" value="NA-bd_OB-fold"/>
</dbReference>
<accession>A0A388TIQ0</accession>